<feature type="chain" id="PRO_5011480491" description="Alpha-ketoglutarate decarboxylase" evidence="1">
    <location>
        <begin position="26"/>
        <end position="184"/>
    </location>
</feature>
<accession>A0A1H9DV62</accession>
<keyword evidence="1" id="KW-0732">Signal</keyword>
<evidence type="ECO:0000256" key="1">
    <source>
        <dbReference type="SAM" id="SignalP"/>
    </source>
</evidence>
<evidence type="ECO:0008006" key="4">
    <source>
        <dbReference type="Google" id="ProtNLM"/>
    </source>
</evidence>
<dbReference type="RefSeq" id="WP_245745665.1">
    <property type="nucleotide sequence ID" value="NZ_FOEI01000008.1"/>
</dbReference>
<reference evidence="2 3" key="1">
    <citation type="submission" date="2016-10" db="EMBL/GenBank/DDBJ databases">
        <authorList>
            <person name="de Groot N.N."/>
        </authorList>
    </citation>
    <scope>NUCLEOTIDE SEQUENCE [LARGE SCALE GENOMIC DNA]</scope>
    <source>
        <strain evidence="2 3">DSM 27078</strain>
    </source>
</reference>
<dbReference type="EMBL" id="FOEI01000008">
    <property type="protein sequence ID" value="SEQ17311.1"/>
    <property type="molecule type" value="Genomic_DNA"/>
</dbReference>
<evidence type="ECO:0000313" key="2">
    <source>
        <dbReference type="EMBL" id="SEQ17311.1"/>
    </source>
</evidence>
<dbReference type="AlphaFoldDB" id="A0A1H9DV62"/>
<gene>
    <name evidence="2" type="ORF">SAMN05444005_10885</name>
</gene>
<name>A0A1H9DV62_9FLAO</name>
<evidence type="ECO:0000313" key="3">
    <source>
        <dbReference type="Proteomes" id="UP000198648"/>
    </source>
</evidence>
<dbReference type="STRING" id="1299341.SAMN05444005_10885"/>
<dbReference type="Proteomes" id="UP000198648">
    <property type="component" value="Unassembled WGS sequence"/>
</dbReference>
<sequence length="184" mass="20673">MNFLINLKKSAFYLLFFLNAAMVFSQQDSIPKTKSLFWQKVQFGGGLGLGVGNGYTNVSLSPTAYYNFNPKFTGGFGLIGSYVAQNANNQNILDFKSTILGASLIGLVNPLPEIQLSAELEELNVNRKFDDPIYVDDNFWNTALFLGAGYRSQNVVVGMKFNVLHQDNNEVYSQSWMPFFRVMF</sequence>
<protein>
    <recommendedName>
        <fullName evidence="4">Alpha-ketoglutarate decarboxylase</fullName>
    </recommendedName>
</protein>
<keyword evidence="3" id="KW-1185">Reference proteome</keyword>
<organism evidence="2 3">
    <name type="scientific">Flavobacterium urocaniciphilum</name>
    <dbReference type="NCBI Taxonomy" id="1299341"/>
    <lineage>
        <taxon>Bacteria</taxon>
        <taxon>Pseudomonadati</taxon>
        <taxon>Bacteroidota</taxon>
        <taxon>Flavobacteriia</taxon>
        <taxon>Flavobacteriales</taxon>
        <taxon>Flavobacteriaceae</taxon>
        <taxon>Flavobacterium</taxon>
    </lineage>
</organism>
<feature type="signal peptide" evidence="1">
    <location>
        <begin position="1"/>
        <end position="25"/>
    </location>
</feature>
<proteinExistence type="predicted"/>